<keyword evidence="1" id="KW-0812">Transmembrane</keyword>
<evidence type="ECO:0008006" key="4">
    <source>
        <dbReference type="Google" id="ProtNLM"/>
    </source>
</evidence>
<keyword evidence="1" id="KW-0472">Membrane</keyword>
<evidence type="ECO:0000256" key="1">
    <source>
        <dbReference type="SAM" id="Phobius"/>
    </source>
</evidence>
<feature type="transmembrane region" description="Helical" evidence="1">
    <location>
        <begin position="212"/>
        <end position="233"/>
    </location>
</feature>
<sequence length="235" mass="24857">MVLSSRLGSGRIKQRVCRSVVLHSPSPFQLTLPLLFYSTTLTMSTFYRIAAVALFVFSFGLLVGALPSPRAEDASWVVLGADKYPLCALLHKFILEAKACIEVIAGCNDIVTLKAKIAIFVALCNACAADLLKIGANIKVTADIQVSIVTCFVSLITLLVKVCLDLTVKLGVTVVLTLLAEIDIALRLCLVNLDICVGGILELILKGCTGSVFAGLKTLALKACLGLFVSAGVSL</sequence>
<dbReference type="Proteomes" id="UP000663827">
    <property type="component" value="Unassembled WGS sequence"/>
</dbReference>
<evidence type="ECO:0000313" key="2">
    <source>
        <dbReference type="EMBL" id="CAE7114907.1"/>
    </source>
</evidence>
<gene>
    <name evidence="2" type="ORF">RDB_LOCUS51509</name>
</gene>
<organism evidence="2 3">
    <name type="scientific">Rhizoctonia solani</name>
    <dbReference type="NCBI Taxonomy" id="456999"/>
    <lineage>
        <taxon>Eukaryota</taxon>
        <taxon>Fungi</taxon>
        <taxon>Dikarya</taxon>
        <taxon>Basidiomycota</taxon>
        <taxon>Agaricomycotina</taxon>
        <taxon>Agaricomycetes</taxon>
        <taxon>Cantharellales</taxon>
        <taxon>Ceratobasidiaceae</taxon>
        <taxon>Rhizoctonia</taxon>
    </lineage>
</organism>
<feature type="transmembrane region" description="Helical" evidence="1">
    <location>
        <begin position="45"/>
        <end position="66"/>
    </location>
</feature>
<reference evidence="2" key="1">
    <citation type="submission" date="2021-01" db="EMBL/GenBank/DDBJ databases">
        <authorList>
            <person name="Kaushik A."/>
        </authorList>
    </citation>
    <scope>NUCLEOTIDE SEQUENCE</scope>
    <source>
        <strain evidence="2">AG5</strain>
    </source>
</reference>
<dbReference type="EMBL" id="CAJNJQ010001020">
    <property type="protein sequence ID" value="CAE7114907.1"/>
    <property type="molecule type" value="Genomic_DNA"/>
</dbReference>
<dbReference type="AlphaFoldDB" id="A0A8H3HTY5"/>
<proteinExistence type="predicted"/>
<accession>A0A8H3HTY5</accession>
<protein>
    <recommendedName>
        <fullName evidence="4">Transmembrane protein</fullName>
    </recommendedName>
</protein>
<evidence type="ECO:0000313" key="3">
    <source>
        <dbReference type="Proteomes" id="UP000663827"/>
    </source>
</evidence>
<keyword evidence="1" id="KW-1133">Transmembrane helix</keyword>
<feature type="transmembrane region" description="Helical" evidence="1">
    <location>
        <begin position="184"/>
        <end position="205"/>
    </location>
</feature>
<feature type="transmembrane region" description="Helical" evidence="1">
    <location>
        <begin position="146"/>
        <end position="164"/>
    </location>
</feature>
<comment type="caution">
    <text evidence="2">The sequence shown here is derived from an EMBL/GenBank/DDBJ whole genome shotgun (WGS) entry which is preliminary data.</text>
</comment>
<name>A0A8H3HTY5_9AGAM</name>